<proteinExistence type="predicted"/>
<accession>A0ABR4BNI6</accession>
<evidence type="ECO:0000313" key="2">
    <source>
        <dbReference type="Proteomes" id="UP001590951"/>
    </source>
</evidence>
<dbReference type="Proteomes" id="UP001590951">
    <property type="component" value="Unassembled WGS sequence"/>
</dbReference>
<keyword evidence="2" id="KW-1185">Reference proteome</keyword>
<protein>
    <submittedName>
        <fullName evidence="1">Uncharacterized protein</fullName>
    </submittedName>
</protein>
<evidence type="ECO:0000313" key="1">
    <source>
        <dbReference type="EMBL" id="KAL2059366.1"/>
    </source>
</evidence>
<reference evidence="1 2" key="1">
    <citation type="submission" date="2024-09" db="EMBL/GenBank/DDBJ databases">
        <title>Rethinking Asexuality: The Enigmatic Case of Functional Sexual Genes in Lepraria (Stereocaulaceae).</title>
        <authorList>
            <person name="Doellman M."/>
            <person name="Sun Y."/>
            <person name="Barcenas-Pena A."/>
            <person name="Lumbsch H.T."/>
            <person name="Grewe F."/>
        </authorList>
    </citation>
    <scope>NUCLEOTIDE SEQUENCE [LARGE SCALE GENOMIC DNA]</scope>
    <source>
        <strain evidence="1 2">Grewe 0041</strain>
    </source>
</reference>
<name>A0ABR4BNI6_9LECA</name>
<organism evidence="1 2">
    <name type="scientific">Lepraria finkii</name>
    <dbReference type="NCBI Taxonomy" id="1340010"/>
    <lineage>
        <taxon>Eukaryota</taxon>
        <taxon>Fungi</taxon>
        <taxon>Dikarya</taxon>
        <taxon>Ascomycota</taxon>
        <taxon>Pezizomycotina</taxon>
        <taxon>Lecanoromycetes</taxon>
        <taxon>OSLEUM clade</taxon>
        <taxon>Lecanoromycetidae</taxon>
        <taxon>Lecanorales</taxon>
        <taxon>Lecanorineae</taxon>
        <taxon>Stereocaulaceae</taxon>
        <taxon>Lepraria</taxon>
    </lineage>
</organism>
<gene>
    <name evidence="1" type="ORF">ABVK25_000659</name>
</gene>
<dbReference type="EMBL" id="JBHFEH010000001">
    <property type="protein sequence ID" value="KAL2059366.1"/>
    <property type="molecule type" value="Genomic_DNA"/>
</dbReference>
<sequence>MAQDSRVAKFIVRNKEIAKNTDEIIKEREPFIVIEAVVQSNYGSRVMADVLRTLYTLDLMSNGGLGTVILAHHIGVYNQLLPAQSHDSSSINCGMINETEDSLRAQMKKRMPEPAEEIEG</sequence>
<comment type="caution">
    <text evidence="1">The sequence shown here is derived from an EMBL/GenBank/DDBJ whole genome shotgun (WGS) entry which is preliminary data.</text>
</comment>